<evidence type="ECO:0000256" key="12">
    <source>
        <dbReference type="ARBA" id="ARBA00049339"/>
    </source>
</evidence>
<dbReference type="GO" id="GO:0005524">
    <property type="term" value="F:ATP binding"/>
    <property type="evidence" value="ECO:0007669"/>
    <property type="project" value="UniProtKB-KW"/>
</dbReference>
<dbReference type="PANTHER" id="PTHR11956:SF5">
    <property type="entry name" value="ARGININE--TRNA LIGASE, CYTOPLASMIC"/>
    <property type="match status" value="1"/>
</dbReference>
<dbReference type="RefSeq" id="WP_342799714.1">
    <property type="nucleotide sequence ID" value="NZ_CABFUZ020000131.1"/>
</dbReference>
<feature type="domain" description="Arginyl tRNA synthetase N-terminal" evidence="16">
    <location>
        <begin position="23"/>
        <end position="105"/>
    </location>
</feature>
<dbReference type="InterPro" id="IPR009080">
    <property type="entry name" value="tRNAsynth_Ia_anticodon-bd"/>
</dbReference>
<comment type="catalytic activity">
    <reaction evidence="12">
        <text>tRNA(Arg) + L-arginine + ATP = L-arginyl-tRNA(Arg) + AMP + diphosphate</text>
        <dbReference type="Rhea" id="RHEA:20301"/>
        <dbReference type="Rhea" id="RHEA-COMP:9658"/>
        <dbReference type="Rhea" id="RHEA-COMP:9673"/>
        <dbReference type="ChEBI" id="CHEBI:30616"/>
        <dbReference type="ChEBI" id="CHEBI:32682"/>
        <dbReference type="ChEBI" id="CHEBI:33019"/>
        <dbReference type="ChEBI" id="CHEBI:78442"/>
        <dbReference type="ChEBI" id="CHEBI:78513"/>
        <dbReference type="ChEBI" id="CHEBI:456215"/>
        <dbReference type="EC" id="6.1.1.19"/>
    </reaction>
</comment>
<dbReference type="PRINTS" id="PR01038">
    <property type="entry name" value="TRNASYNTHARG"/>
</dbReference>
<sequence>PTAPDRPVSGRAHERFPMQFPAEFLREQLSRLLEPRFGRPLPEPLVEPCGDPRFGDLQSSAALVLGRRDGLDPRALALELAAALGETDWSAPPEVAGPGFLNFRLKPERCFSAFAEMVADPRLGIEKTEEPRTVVIDFSSPNIAKEMHVGHLRSTILGESLARIYRFAGHRVITVNHLGDWGTQFGMVLLGFKRRGEEARLEERPLEYLEELYQQIQASAKEDPTIREAAKTELWKLQHGDPENLALWQRFVETSKVELARIYEELGVHFDFTMGESAYRDQLPSIVHDLLAASIARPSQGAVCVFFPDDPELHDKPFLIQKSDGAYLYATTDLAALRFRVGEWKADRILYVTDGRQRLHFRQLAATAKLWGMAVEIDHVWFGSILGEDKKPLKTREGKPIKLRELLSEAQRRASAILAEKRPELPEEQKSRIARAVGIGALKYADLSQNRNLDYVFRWEKLLSFEGNTAPYLLNAYVRIRAILRKAEASGLSPTAAPLGEPAEVRLVKLLLEFSPALRRVENENRPHFLCTYLYELARSFHQFYESCPVLTAPPPLRGARLALCRGAAATLGAGLDLLGIERLEEM</sequence>
<evidence type="ECO:0000256" key="1">
    <source>
        <dbReference type="ARBA" id="ARBA00004496"/>
    </source>
</evidence>
<evidence type="ECO:0000256" key="11">
    <source>
        <dbReference type="ARBA" id="ARBA00023146"/>
    </source>
</evidence>
<dbReference type="GO" id="GO:0004814">
    <property type="term" value="F:arginine-tRNA ligase activity"/>
    <property type="evidence" value="ECO:0007669"/>
    <property type="project" value="UniProtKB-UniRule"/>
</dbReference>
<dbReference type="PANTHER" id="PTHR11956">
    <property type="entry name" value="ARGINYL-TRNA SYNTHETASE"/>
    <property type="match status" value="1"/>
</dbReference>
<evidence type="ECO:0000256" key="6">
    <source>
        <dbReference type="ARBA" id="ARBA00022490"/>
    </source>
</evidence>
<dbReference type="InterPro" id="IPR005148">
    <property type="entry name" value="Arg-tRNA-synth_N"/>
</dbReference>
<keyword evidence="10 14" id="KW-0648">Protein biosynthesis</keyword>
<dbReference type="Proteomes" id="UP000381693">
    <property type="component" value="Unassembled WGS sequence"/>
</dbReference>
<protein>
    <recommendedName>
        <fullName evidence="5 13">Arginine--tRNA ligase</fullName>
        <ecNumber evidence="4 13">6.1.1.19</ecNumber>
    </recommendedName>
</protein>
<dbReference type="Pfam" id="PF05746">
    <property type="entry name" value="DALR_1"/>
    <property type="match status" value="1"/>
</dbReference>
<dbReference type="HAMAP" id="MF_00123">
    <property type="entry name" value="Arg_tRNA_synth"/>
    <property type="match status" value="1"/>
</dbReference>
<dbReference type="Gene3D" id="3.30.1360.70">
    <property type="entry name" value="Arginyl tRNA synthetase N-terminal domain"/>
    <property type="match status" value="1"/>
</dbReference>
<evidence type="ECO:0000259" key="15">
    <source>
        <dbReference type="SMART" id="SM00836"/>
    </source>
</evidence>
<comment type="subunit">
    <text evidence="3">Monomer.</text>
</comment>
<dbReference type="EMBL" id="CABFUZ020000131">
    <property type="protein sequence ID" value="VVM06837.1"/>
    <property type="molecule type" value="Genomic_DNA"/>
</dbReference>
<dbReference type="EC" id="6.1.1.19" evidence="4 13"/>
<gene>
    <name evidence="17" type="primary">RARS/argS</name>
    <name evidence="17" type="ORF">MAMC_01288</name>
</gene>
<evidence type="ECO:0000256" key="5">
    <source>
        <dbReference type="ARBA" id="ARBA00020262"/>
    </source>
</evidence>
<dbReference type="Pfam" id="PF00750">
    <property type="entry name" value="tRNA-synt_1d"/>
    <property type="match status" value="1"/>
</dbReference>
<dbReference type="InterPro" id="IPR014729">
    <property type="entry name" value="Rossmann-like_a/b/a_fold"/>
</dbReference>
<organism evidence="17 18">
    <name type="scientific">Methylacidimicrobium cyclopophantes</name>
    <dbReference type="NCBI Taxonomy" id="1041766"/>
    <lineage>
        <taxon>Bacteria</taxon>
        <taxon>Pseudomonadati</taxon>
        <taxon>Verrucomicrobiota</taxon>
        <taxon>Methylacidimicrobium</taxon>
    </lineage>
</organism>
<evidence type="ECO:0000256" key="14">
    <source>
        <dbReference type="RuleBase" id="RU363038"/>
    </source>
</evidence>
<dbReference type="Pfam" id="PF03485">
    <property type="entry name" value="Arg_tRNA_synt_N"/>
    <property type="match status" value="1"/>
</dbReference>
<accession>A0A5E6MLA3</accession>
<comment type="caution">
    <text evidence="17">The sequence shown here is derived from an EMBL/GenBank/DDBJ whole genome shotgun (WGS) entry which is preliminary data.</text>
</comment>
<dbReference type="CDD" id="cd00671">
    <property type="entry name" value="ArgRS_core"/>
    <property type="match status" value="1"/>
</dbReference>
<feature type="domain" description="DALR anticodon binding" evidence="15">
    <location>
        <begin position="473"/>
        <end position="587"/>
    </location>
</feature>
<evidence type="ECO:0000256" key="8">
    <source>
        <dbReference type="ARBA" id="ARBA00022741"/>
    </source>
</evidence>
<evidence type="ECO:0000313" key="17">
    <source>
        <dbReference type="EMBL" id="VVM06837.1"/>
    </source>
</evidence>
<dbReference type="GO" id="GO:0005737">
    <property type="term" value="C:cytoplasm"/>
    <property type="evidence" value="ECO:0007669"/>
    <property type="project" value="UniProtKB-SubCell"/>
</dbReference>
<dbReference type="InterPro" id="IPR036695">
    <property type="entry name" value="Arg-tRNA-synth_N_sf"/>
</dbReference>
<evidence type="ECO:0000256" key="4">
    <source>
        <dbReference type="ARBA" id="ARBA00012837"/>
    </source>
</evidence>
<dbReference type="NCBIfam" id="TIGR00456">
    <property type="entry name" value="argS"/>
    <property type="match status" value="1"/>
</dbReference>
<evidence type="ECO:0000256" key="13">
    <source>
        <dbReference type="NCBIfam" id="TIGR00456"/>
    </source>
</evidence>
<evidence type="ECO:0000256" key="2">
    <source>
        <dbReference type="ARBA" id="ARBA00005594"/>
    </source>
</evidence>
<dbReference type="Gene3D" id="3.40.50.620">
    <property type="entry name" value="HUPs"/>
    <property type="match status" value="1"/>
</dbReference>
<keyword evidence="7 14" id="KW-0436">Ligase</keyword>
<dbReference type="SUPFAM" id="SSF52374">
    <property type="entry name" value="Nucleotidylyl transferase"/>
    <property type="match status" value="1"/>
</dbReference>
<keyword evidence="18" id="KW-1185">Reference proteome</keyword>
<dbReference type="CDD" id="cd07956">
    <property type="entry name" value="Anticodon_Ia_Arg"/>
    <property type="match status" value="1"/>
</dbReference>
<keyword evidence="11 14" id="KW-0030">Aminoacyl-tRNA synthetase</keyword>
<dbReference type="PROSITE" id="PS00178">
    <property type="entry name" value="AA_TRNA_LIGASE_I"/>
    <property type="match status" value="1"/>
</dbReference>
<evidence type="ECO:0000256" key="7">
    <source>
        <dbReference type="ARBA" id="ARBA00022598"/>
    </source>
</evidence>
<comment type="similarity">
    <text evidence="2 14">Belongs to the class-I aminoacyl-tRNA synthetase family.</text>
</comment>
<dbReference type="GO" id="GO:0006420">
    <property type="term" value="P:arginyl-tRNA aminoacylation"/>
    <property type="evidence" value="ECO:0007669"/>
    <property type="project" value="UniProtKB-UniRule"/>
</dbReference>
<dbReference type="FunFam" id="1.10.730.10:FF:000006">
    <property type="entry name" value="Arginyl-tRNA synthetase 2, mitochondrial"/>
    <property type="match status" value="1"/>
</dbReference>
<proteinExistence type="inferred from homology"/>
<evidence type="ECO:0000256" key="3">
    <source>
        <dbReference type="ARBA" id="ARBA00011245"/>
    </source>
</evidence>
<keyword evidence="6" id="KW-0963">Cytoplasm</keyword>
<dbReference type="AlphaFoldDB" id="A0A5E6MLA3"/>
<evidence type="ECO:0000256" key="9">
    <source>
        <dbReference type="ARBA" id="ARBA00022840"/>
    </source>
</evidence>
<evidence type="ECO:0000256" key="10">
    <source>
        <dbReference type="ARBA" id="ARBA00022917"/>
    </source>
</evidence>
<dbReference type="InterPro" id="IPR001412">
    <property type="entry name" value="aa-tRNA-synth_I_CS"/>
</dbReference>
<dbReference type="Gene3D" id="1.10.730.10">
    <property type="entry name" value="Isoleucyl-tRNA Synthetase, Domain 1"/>
    <property type="match status" value="1"/>
</dbReference>
<comment type="subcellular location">
    <subcellularLocation>
        <location evidence="1">Cytoplasm</location>
    </subcellularLocation>
</comment>
<keyword evidence="9 14" id="KW-0067">ATP-binding</keyword>
<evidence type="ECO:0000313" key="18">
    <source>
        <dbReference type="Proteomes" id="UP000381693"/>
    </source>
</evidence>
<dbReference type="SMART" id="SM01016">
    <property type="entry name" value="Arg_tRNA_synt_N"/>
    <property type="match status" value="1"/>
</dbReference>
<reference evidence="17" key="1">
    <citation type="submission" date="2019-09" db="EMBL/GenBank/DDBJ databases">
        <authorList>
            <person name="Cremers G."/>
        </authorList>
    </citation>
    <scope>NUCLEOTIDE SEQUENCE [LARGE SCALE GENOMIC DNA]</scope>
    <source>
        <strain evidence="17">3B</strain>
    </source>
</reference>
<evidence type="ECO:0000259" key="16">
    <source>
        <dbReference type="SMART" id="SM01016"/>
    </source>
</evidence>
<dbReference type="InterPro" id="IPR035684">
    <property type="entry name" value="ArgRS_core"/>
</dbReference>
<keyword evidence="8 14" id="KW-0547">Nucleotide-binding</keyword>
<feature type="non-terminal residue" evidence="17">
    <location>
        <position position="1"/>
    </location>
</feature>
<name>A0A5E6MLA3_9BACT</name>
<dbReference type="SUPFAM" id="SSF47323">
    <property type="entry name" value="Anticodon-binding domain of a subclass of class I aminoacyl-tRNA synthetases"/>
    <property type="match status" value="1"/>
</dbReference>
<dbReference type="SMART" id="SM00836">
    <property type="entry name" value="DALR_1"/>
    <property type="match status" value="1"/>
</dbReference>
<dbReference type="InterPro" id="IPR001278">
    <property type="entry name" value="Arg-tRNA-ligase"/>
</dbReference>
<dbReference type="SUPFAM" id="SSF55190">
    <property type="entry name" value="Arginyl-tRNA synthetase (ArgRS), N-terminal 'additional' domain"/>
    <property type="match status" value="1"/>
</dbReference>
<dbReference type="InterPro" id="IPR008909">
    <property type="entry name" value="DALR_anticod-bd"/>
</dbReference>
<dbReference type="FunFam" id="3.40.50.620:FF:000116">
    <property type="entry name" value="Arginine--tRNA ligase"/>
    <property type="match status" value="1"/>
</dbReference>